<dbReference type="EMBL" id="LWQS01000103">
    <property type="protein sequence ID" value="OAN38292.1"/>
    <property type="molecule type" value="Genomic_DNA"/>
</dbReference>
<dbReference type="AlphaFoldDB" id="A0A178LVN1"/>
<dbReference type="SUPFAM" id="SSF52540">
    <property type="entry name" value="P-loop containing nucleoside triphosphate hydrolases"/>
    <property type="match status" value="1"/>
</dbReference>
<evidence type="ECO:0000259" key="2">
    <source>
        <dbReference type="SMART" id="SM00382"/>
    </source>
</evidence>
<feature type="region of interest" description="Disordered" evidence="1">
    <location>
        <begin position="91"/>
        <end position="119"/>
    </location>
</feature>
<comment type="caution">
    <text evidence="3">The sequence shown here is derived from an EMBL/GenBank/DDBJ whole genome shotgun (WGS) entry which is preliminary data.</text>
</comment>
<dbReference type="InterPro" id="IPR027417">
    <property type="entry name" value="P-loop_NTPase"/>
</dbReference>
<organism evidence="3 4">
    <name type="scientific">Chloroflexus islandicus</name>
    <dbReference type="NCBI Taxonomy" id="1707952"/>
    <lineage>
        <taxon>Bacteria</taxon>
        <taxon>Bacillati</taxon>
        <taxon>Chloroflexota</taxon>
        <taxon>Chloroflexia</taxon>
        <taxon>Chloroflexales</taxon>
        <taxon>Chloroflexineae</taxon>
        <taxon>Chloroflexaceae</taxon>
        <taxon>Chloroflexus</taxon>
    </lineage>
</organism>
<dbReference type="InterPro" id="IPR003593">
    <property type="entry name" value="AAA+_ATPase"/>
</dbReference>
<dbReference type="RefSeq" id="WP_066791304.1">
    <property type="nucleotide sequence ID" value="NZ_LWQS01000103.1"/>
</dbReference>
<dbReference type="Gene3D" id="3.40.50.300">
    <property type="entry name" value="P-loop containing nucleotide triphosphate hydrolases"/>
    <property type="match status" value="1"/>
</dbReference>
<dbReference type="STRING" id="1707952.A6A03_04720"/>
<keyword evidence="4" id="KW-1185">Reference proteome</keyword>
<evidence type="ECO:0000313" key="4">
    <source>
        <dbReference type="Proteomes" id="UP000078287"/>
    </source>
</evidence>
<evidence type="ECO:0000313" key="3">
    <source>
        <dbReference type="EMBL" id="OAN38292.1"/>
    </source>
</evidence>
<evidence type="ECO:0000256" key="1">
    <source>
        <dbReference type="SAM" id="MobiDB-lite"/>
    </source>
</evidence>
<gene>
    <name evidence="3" type="ORF">A6A03_04720</name>
</gene>
<sequence>MRYLLDQRSYEEMLARKSHPRDCYVRNQEYCHHLYIDGVKYTVARAVYACLKEAQAKNDVDALLHLQMHVTDLERLISEARARGENVAALRMLGDPPPSDDEARPQLSNSFLPPQPATIDETGLNRTFLTEQFLRILYNKGRATGMELAEAMGLFYRVIEQIIIDLRNVEQIDIVGQRGFGDINYEYVLTPRGQTAAQAAMEKVQYVGVCPVPLDKWIESVKAQTVKNVKVTRRNIRDAFEGLVIDESILNMVGPAVNSGSSVMLFGYPGNGKTTIAERITYLMGDDIFIPYAVYADGAVIKMYDSVIHEPPRRPLPEETEYDRRWIRISRPVVIVGGELTLEQLNLVYNPTSKVYEAPFQMKANCGIFLIDDFGRQQVRVFDLLNRWIVPLEKRYDFLNTVSGQKIQIPFDQLIMFSTNLDPKDLGDDALLRRIKFKIEVIDPTEEQWREIWKIMCKVRKVPYDDRSIDYLIAKWFKPDQRPFRMCQPRDILDQLIAIARYNMETPTLSPDLLDAACLSYFPSKEKKNFGAKVRLDL</sequence>
<dbReference type="Proteomes" id="UP000078287">
    <property type="component" value="Unassembled WGS sequence"/>
</dbReference>
<dbReference type="OrthoDB" id="9783370at2"/>
<accession>A0A178LVN1</accession>
<dbReference type="SMART" id="SM00382">
    <property type="entry name" value="AAA"/>
    <property type="match status" value="1"/>
</dbReference>
<feature type="domain" description="AAA+ ATPase" evidence="2">
    <location>
        <begin position="259"/>
        <end position="445"/>
    </location>
</feature>
<proteinExistence type="predicted"/>
<protein>
    <submittedName>
        <fullName evidence="3">AAA family ATPase</fullName>
    </submittedName>
</protein>
<reference evidence="3 4" key="1">
    <citation type="submission" date="2016-04" db="EMBL/GenBank/DDBJ databases">
        <title>Chloroflexus islandicus sp. nov., a thermophilic filamentous anoxygenic phototrophic bacterium from geyser Strokkur (Iceland).</title>
        <authorList>
            <person name="Gaisin V.A."/>
            <person name="Kalashnikov A.M."/>
            <person name="Sukhacheva M.V."/>
            <person name="Grouzdev D.S."/>
            <person name="Ivanov T.M."/>
            <person name="Kuznetsov B."/>
            <person name="Gorlenko V.M."/>
        </authorList>
    </citation>
    <scope>NUCLEOTIDE SEQUENCE [LARGE SCALE GENOMIC DNA]</scope>
    <source>
        <strain evidence="4">isl-2</strain>
    </source>
</reference>
<name>A0A178LVN1_9CHLR</name>